<gene>
    <name evidence="11" type="ORF">LNINA_LOCUS13830</name>
</gene>
<comment type="caution">
    <text evidence="11">The sequence shown here is derived from an EMBL/GenBank/DDBJ whole genome shotgun (WGS) entry which is preliminary data.</text>
</comment>
<evidence type="ECO:0000256" key="4">
    <source>
        <dbReference type="ARBA" id="ARBA00022801"/>
    </source>
</evidence>
<evidence type="ECO:0000256" key="1">
    <source>
        <dbReference type="ARBA" id="ARBA00022722"/>
    </source>
</evidence>
<evidence type="ECO:0000256" key="6">
    <source>
        <dbReference type="ARBA" id="ARBA00022908"/>
    </source>
</evidence>
<name>A0AAV1K3I5_9NEOP</name>
<evidence type="ECO:0000256" key="8">
    <source>
        <dbReference type="ARBA" id="ARBA00022932"/>
    </source>
</evidence>
<dbReference type="InterPro" id="IPR012337">
    <property type="entry name" value="RNaseH-like_sf"/>
</dbReference>
<feature type="domain" description="Integrase catalytic" evidence="10">
    <location>
        <begin position="1"/>
        <end position="74"/>
    </location>
</feature>
<dbReference type="GO" id="GO:0004519">
    <property type="term" value="F:endonuclease activity"/>
    <property type="evidence" value="ECO:0007669"/>
    <property type="project" value="UniProtKB-KW"/>
</dbReference>
<evidence type="ECO:0000313" key="12">
    <source>
        <dbReference type="Proteomes" id="UP001497472"/>
    </source>
</evidence>
<dbReference type="EMBL" id="CAVLEF010000279">
    <property type="protein sequence ID" value="CAK1554980.1"/>
    <property type="molecule type" value="Genomic_DNA"/>
</dbReference>
<keyword evidence="6" id="KW-0229">DNA integration</keyword>
<dbReference type="PANTHER" id="PTHR42648">
    <property type="entry name" value="TRANSPOSASE, PUTATIVE-RELATED"/>
    <property type="match status" value="1"/>
</dbReference>
<dbReference type="AlphaFoldDB" id="A0AAV1K3I5"/>
<keyword evidence="2" id="KW-0479">Metal-binding</keyword>
<proteinExistence type="predicted"/>
<keyword evidence="7" id="KW-0695">RNA-directed DNA polymerase</keyword>
<dbReference type="GO" id="GO:0015074">
    <property type="term" value="P:DNA integration"/>
    <property type="evidence" value="ECO:0007669"/>
    <property type="project" value="UniProtKB-KW"/>
</dbReference>
<dbReference type="InterPro" id="IPR036397">
    <property type="entry name" value="RNaseH_sf"/>
</dbReference>
<dbReference type="GO" id="GO:0003964">
    <property type="term" value="F:RNA-directed DNA polymerase activity"/>
    <property type="evidence" value="ECO:0007669"/>
    <property type="project" value="UniProtKB-KW"/>
</dbReference>
<keyword evidence="8" id="KW-0548">Nucleotidyltransferase</keyword>
<keyword evidence="1" id="KW-0540">Nuclease</keyword>
<dbReference type="GO" id="GO:0016787">
    <property type="term" value="F:hydrolase activity"/>
    <property type="evidence" value="ECO:0007669"/>
    <property type="project" value="UniProtKB-KW"/>
</dbReference>
<evidence type="ECO:0000313" key="11">
    <source>
        <dbReference type="EMBL" id="CAK1554980.1"/>
    </source>
</evidence>
<dbReference type="PROSITE" id="PS50994">
    <property type="entry name" value="INTEGRASE"/>
    <property type="match status" value="1"/>
</dbReference>
<dbReference type="Gene3D" id="3.30.420.10">
    <property type="entry name" value="Ribonuclease H-like superfamily/Ribonuclease H"/>
    <property type="match status" value="1"/>
</dbReference>
<keyword evidence="4" id="KW-0378">Hydrolase</keyword>
<dbReference type="GO" id="GO:0046872">
    <property type="term" value="F:metal ion binding"/>
    <property type="evidence" value="ECO:0007669"/>
    <property type="project" value="UniProtKB-KW"/>
</dbReference>
<evidence type="ECO:0000259" key="10">
    <source>
        <dbReference type="PROSITE" id="PS50994"/>
    </source>
</evidence>
<accession>A0AAV1K3I5</accession>
<reference evidence="11 12" key="1">
    <citation type="submission" date="2023-11" db="EMBL/GenBank/DDBJ databases">
        <authorList>
            <person name="Okamura Y."/>
        </authorList>
    </citation>
    <scope>NUCLEOTIDE SEQUENCE [LARGE SCALE GENOMIC DNA]</scope>
</reference>
<dbReference type="SUPFAM" id="SSF53098">
    <property type="entry name" value="Ribonuclease H-like"/>
    <property type="match status" value="1"/>
</dbReference>
<keyword evidence="5" id="KW-0460">Magnesium</keyword>
<evidence type="ECO:0000256" key="7">
    <source>
        <dbReference type="ARBA" id="ARBA00022918"/>
    </source>
</evidence>
<sequence length="96" mass="10875">MPYTPEQNGSSERENRTLVEAARTMMHAHEQLPLACWSELVNTAAYCYNPCMYPKSLTHPSISFIPSQHFCQASTPSLPRQSVLFQSPLRIYVSIS</sequence>
<dbReference type="InterPro" id="IPR039537">
    <property type="entry name" value="Retrotran_Ty1/copia-like"/>
</dbReference>
<dbReference type="GO" id="GO:0003887">
    <property type="term" value="F:DNA-directed DNA polymerase activity"/>
    <property type="evidence" value="ECO:0007669"/>
    <property type="project" value="UniProtKB-KW"/>
</dbReference>
<dbReference type="Proteomes" id="UP001497472">
    <property type="component" value="Unassembled WGS sequence"/>
</dbReference>
<keyword evidence="8" id="KW-0239">DNA-directed DNA polymerase</keyword>
<evidence type="ECO:0000256" key="5">
    <source>
        <dbReference type="ARBA" id="ARBA00022842"/>
    </source>
</evidence>
<evidence type="ECO:0000256" key="3">
    <source>
        <dbReference type="ARBA" id="ARBA00022759"/>
    </source>
</evidence>
<keyword evidence="8" id="KW-0808">Transferase</keyword>
<protein>
    <recommendedName>
        <fullName evidence="10">Integrase catalytic domain-containing protein</fullName>
    </recommendedName>
</protein>
<evidence type="ECO:0000256" key="9">
    <source>
        <dbReference type="ARBA" id="ARBA00023172"/>
    </source>
</evidence>
<dbReference type="PANTHER" id="PTHR42648:SF11">
    <property type="entry name" value="TRANSPOSON TY4-P GAG-POL POLYPROTEIN"/>
    <property type="match status" value="1"/>
</dbReference>
<keyword evidence="3" id="KW-0255">Endonuclease</keyword>
<evidence type="ECO:0000256" key="2">
    <source>
        <dbReference type="ARBA" id="ARBA00022723"/>
    </source>
</evidence>
<organism evidence="11 12">
    <name type="scientific">Leptosia nina</name>
    <dbReference type="NCBI Taxonomy" id="320188"/>
    <lineage>
        <taxon>Eukaryota</taxon>
        <taxon>Metazoa</taxon>
        <taxon>Ecdysozoa</taxon>
        <taxon>Arthropoda</taxon>
        <taxon>Hexapoda</taxon>
        <taxon>Insecta</taxon>
        <taxon>Pterygota</taxon>
        <taxon>Neoptera</taxon>
        <taxon>Endopterygota</taxon>
        <taxon>Lepidoptera</taxon>
        <taxon>Glossata</taxon>
        <taxon>Ditrysia</taxon>
        <taxon>Papilionoidea</taxon>
        <taxon>Pieridae</taxon>
        <taxon>Pierinae</taxon>
        <taxon>Leptosia</taxon>
    </lineage>
</organism>
<keyword evidence="9" id="KW-0233">DNA recombination</keyword>
<keyword evidence="12" id="KW-1185">Reference proteome</keyword>
<dbReference type="GO" id="GO:0006310">
    <property type="term" value="P:DNA recombination"/>
    <property type="evidence" value="ECO:0007669"/>
    <property type="project" value="UniProtKB-KW"/>
</dbReference>
<dbReference type="GO" id="GO:0003676">
    <property type="term" value="F:nucleic acid binding"/>
    <property type="evidence" value="ECO:0007669"/>
    <property type="project" value="InterPro"/>
</dbReference>
<dbReference type="InterPro" id="IPR001584">
    <property type="entry name" value="Integrase_cat-core"/>
</dbReference>